<dbReference type="RefSeq" id="WP_207981276.1">
    <property type="nucleotide sequence ID" value="NZ_JAGDEL010000022.1"/>
</dbReference>
<accession>A0ABS3N7U5</accession>
<reference evidence="2 3" key="1">
    <citation type="submission" date="2021-03" db="EMBL/GenBank/DDBJ databases">
        <title>Whole genome sequence of Metabacillus bambusae BG109.</title>
        <authorList>
            <person name="Jeong J.W."/>
        </authorList>
    </citation>
    <scope>NUCLEOTIDE SEQUENCE [LARGE SCALE GENOMIC DNA]</scope>
    <source>
        <strain evidence="2 3">BG109</strain>
    </source>
</reference>
<sequence length="417" mass="48154">MRYFFLIIAILFTTLFPKQFEAEEMIKVKLVNYIGDTDKLNILLEGGYQTLDPTLSLKEGVDYHVTVKNDSLYLHGEGEKQKLNGSLVLFPETYDRDHAIYVNNRPYLGAMEFRIEENVIRPINQLPIEDYLKGVVPFEVFPSWHQEALKAQSLAARTYAYSHTKEEMDDTIHFQVYGGYNWNENTTKAVEETSSEVITFDNHLIDAFYSASNGGVTENNAHVWGGEAMSYFPIKKDPFDPTHPWEFTIHRTQISMNDINWDNSNWWDDVKEKDEEITLSMKKWLQNNGYPGDIKIVSIPRFELSEQQLNSKRTDKGSITVEFLHRLIDGTVLFEQFTLDDVRLNQIRPMIGGNQFKSYLISSLKCNEDIYTMKGKGYGHGVGMSQWGANFMGESGKSYKEIIQFYYPGTLITTFTK</sequence>
<protein>
    <submittedName>
        <fullName evidence="2">SpoIID/LytB domain-containing protein</fullName>
    </submittedName>
</protein>
<evidence type="ECO:0000259" key="1">
    <source>
        <dbReference type="Pfam" id="PF08486"/>
    </source>
</evidence>
<gene>
    <name evidence="2" type="ORF">I7822_22280</name>
</gene>
<comment type="caution">
    <text evidence="2">The sequence shown here is derived from an EMBL/GenBank/DDBJ whole genome shotgun (WGS) entry which is preliminary data.</text>
</comment>
<proteinExistence type="predicted"/>
<dbReference type="PANTHER" id="PTHR30032:SF4">
    <property type="entry name" value="AMIDASE ENHANCER"/>
    <property type="match status" value="1"/>
</dbReference>
<dbReference type="NCBIfam" id="TIGR02669">
    <property type="entry name" value="SpoIID_LytB"/>
    <property type="match status" value="1"/>
</dbReference>
<dbReference type="InterPro" id="IPR051922">
    <property type="entry name" value="Bact_Sporulation_Assoc"/>
</dbReference>
<name>A0ABS3N7U5_9BACI</name>
<dbReference type="PANTHER" id="PTHR30032">
    <property type="entry name" value="N-ACETYLMURAMOYL-L-ALANINE AMIDASE-RELATED"/>
    <property type="match status" value="1"/>
</dbReference>
<dbReference type="EMBL" id="JAGDEL010000022">
    <property type="protein sequence ID" value="MBO1514356.1"/>
    <property type="molecule type" value="Genomic_DNA"/>
</dbReference>
<evidence type="ECO:0000313" key="3">
    <source>
        <dbReference type="Proteomes" id="UP000663981"/>
    </source>
</evidence>
<dbReference type="Proteomes" id="UP000663981">
    <property type="component" value="Unassembled WGS sequence"/>
</dbReference>
<feature type="domain" description="Sporulation stage II protein D amidase enhancer LytB N-terminal" evidence="1">
    <location>
        <begin position="118"/>
        <end position="200"/>
    </location>
</feature>
<organism evidence="2 3">
    <name type="scientific">Metabacillus bambusae</name>
    <dbReference type="NCBI Taxonomy" id="2795218"/>
    <lineage>
        <taxon>Bacteria</taxon>
        <taxon>Bacillati</taxon>
        <taxon>Bacillota</taxon>
        <taxon>Bacilli</taxon>
        <taxon>Bacillales</taxon>
        <taxon>Bacillaceae</taxon>
        <taxon>Metabacillus</taxon>
    </lineage>
</organism>
<dbReference type="Pfam" id="PF08486">
    <property type="entry name" value="SpoIID"/>
    <property type="match status" value="1"/>
</dbReference>
<dbReference type="InterPro" id="IPR013693">
    <property type="entry name" value="SpoIID/LytB_N"/>
</dbReference>
<dbReference type="InterPro" id="IPR013486">
    <property type="entry name" value="SpoIID/LytB"/>
</dbReference>
<keyword evidence="3" id="KW-1185">Reference proteome</keyword>
<evidence type="ECO:0000313" key="2">
    <source>
        <dbReference type="EMBL" id="MBO1514356.1"/>
    </source>
</evidence>